<proteinExistence type="predicted"/>
<dbReference type="Proteomes" id="UP000059680">
    <property type="component" value="Chromosome 5"/>
</dbReference>
<feature type="non-terminal residue" evidence="2">
    <location>
        <position position="1"/>
    </location>
</feature>
<name>A0A0P0WLK2_ORYSJ</name>
<dbReference type="AlphaFoldDB" id="A0A0P0WLK2"/>
<gene>
    <name evidence="2" type="ordered locus">Os05g0375850</name>
    <name evidence="2" type="ORF">OSNPB_050375850</name>
</gene>
<organism evidence="2 3">
    <name type="scientific">Oryza sativa subsp. japonica</name>
    <name type="common">Rice</name>
    <dbReference type="NCBI Taxonomy" id="39947"/>
    <lineage>
        <taxon>Eukaryota</taxon>
        <taxon>Viridiplantae</taxon>
        <taxon>Streptophyta</taxon>
        <taxon>Embryophyta</taxon>
        <taxon>Tracheophyta</taxon>
        <taxon>Spermatophyta</taxon>
        <taxon>Magnoliopsida</taxon>
        <taxon>Liliopsida</taxon>
        <taxon>Poales</taxon>
        <taxon>Poaceae</taxon>
        <taxon>BOP clade</taxon>
        <taxon>Oryzoideae</taxon>
        <taxon>Oryzeae</taxon>
        <taxon>Oryzinae</taxon>
        <taxon>Oryza</taxon>
        <taxon>Oryza sativa</taxon>
    </lineage>
</organism>
<feature type="non-terminal residue" evidence="2">
    <location>
        <position position="403"/>
    </location>
</feature>
<reference evidence="3" key="1">
    <citation type="journal article" date="2005" name="Nature">
        <title>The map-based sequence of the rice genome.</title>
        <authorList>
            <consortium name="International rice genome sequencing project (IRGSP)"/>
            <person name="Matsumoto T."/>
            <person name="Wu J."/>
            <person name="Kanamori H."/>
            <person name="Katayose Y."/>
            <person name="Fujisawa M."/>
            <person name="Namiki N."/>
            <person name="Mizuno H."/>
            <person name="Yamamoto K."/>
            <person name="Antonio B.A."/>
            <person name="Baba T."/>
            <person name="Sakata K."/>
            <person name="Nagamura Y."/>
            <person name="Aoki H."/>
            <person name="Arikawa K."/>
            <person name="Arita K."/>
            <person name="Bito T."/>
            <person name="Chiden Y."/>
            <person name="Fujitsuka N."/>
            <person name="Fukunaka R."/>
            <person name="Hamada M."/>
            <person name="Harada C."/>
            <person name="Hayashi A."/>
            <person name="Hijishita S."/>
            <person name="Honda M."/>
            <person name="Hosokawa S."/>
            <person name="Ichikawa Y."/>
            <person name="Idonuma A."/>
            <person name="Iijima M."/>
            <person name="Ikeda M."/>
            <person name="Ikeno M."/>
            <person name="Ito K."/>
            <person name="Ito S."/>
            <person name="Ito T."/>
            <person name="Ito Y."/>
            <person name="Ito Y."/>
            <person name="Iwabuchi A."/>
            <person name="Kamiya K."/>
            <person name="Karasawa W."/>
            <person name="Kurita K."/>
            <person name="Katagiri S."/>
            <person name="Kikuta A."/>
            <person name="Kobayashi H."/>
            <person name="Kobayashi N."/>
            <person name="Machita K."/>
            <person name="Maehara T."/>
            <person name="Masukawa M."/>
            <person name="Mizubayashi T."/>
            <person name="Mukai Y."/>
            <person name="Nagasaki H."/>
            <person name="Nagata Y."/>
            <person name="Naito S."/>
            <person name="Nakashima M."/>
            <person name="Nakama Y."/>
            <person name="Nakamichi Y."/>
            <person name="Nakamura M."/>
            <person name="Meguro A."/>
            <person name="Negishi M."/>
            <person name="Ohta I."/>
            <person name="Ohta T."/>
            <person name="Okamoto M."/>
            <person name="Ono N."/>
            <person name="Saji S."/>
            <person name="Sakaguchi M."/>
            <person name="Sakai K."/>
            <person name="Shibata M."/>
            <person name="Shimokawa T."/>
            <person name="Song J."/>
            <person name="Takazaki Y."/>
            <person name="Terasawa K."/>
            <person name="Tsugane M."/>
            <person name="Tsuji K."/>
            <person name="Ueda S."/>
            <person name="Waki K."/>
            <person name="Yamagata H."/>
            <person name="Yamamoto M."/>
            <person name="Yamamoto S."/>
            <person name="Yamane H."/>
            <person name="Yoshiki S."/>
            <person name="Yoshihara R."/>
            <person name="Yukawa K."/>
            <person name="Zhong H."/>
            <person name="Yano M."/>
            <person name="Yuan Q."/>
            <person name="Ouyang S."/>
            <person name="Liu J."/>
            <person name="Jones K.M."/>
            <person name="Gansberger K."/>
            <person name="Moffat K."/>
            <person name="Hill J."/>
            <person name="Bera J."/>
            <person name="Fadrosh D."/>
            <person name="Jin S."/>
            <person name="Johri S."/>
            <person name="Kim M."/>
            <person name="Overton L."/>
            <person name="Reardon M."/>
            <person name="Tsitrin T."/>
            <person name="Vuong H."/>
            <person name="Weaver B."/>
            <person name="Ciecko A."/>
            <person name="Tallon L."/>
            <person name="Jackson J."/>
            <person name="Pai G."/>
            <person name="Aken S.V."/>
            <person name="Utterback T."/>
            <person name="Reidmuller S."/>
            <person name="Feldblyum T."/>
            <person name="Hsiao J."/>
            <person name="Zismann V."/>
            <person name="Iobst S."/>
            <person name="de Vazeille A.R."/>
            <person name="Buell C.R."/>
            <person name="Ying K."/>
            <person name="Li Y."/>
            <person name="Lu T."/>
            <person name="Huang Y."/>
            <person name="Zhao Q."/>
            <person name="Feng Q."/>
            <person name="Zhang L."/>
            <person name="Zhu J."/>
            <person name="Weng Q."/>
            <person name="Mu J."/>
            <person name="Lu Y."/>
            <person name="Fan D."/>
            <person name="Liu Y."/>
            <person name="Guan J."/>
            <person name="Zhang Y."/>
            <person name="Yu S."/>
            <person name="Liu X."/>
            <person name="Zhang Y."/>
            <person name="Hong G."/>
            <person name="Han B."/>
            <person name="Choisne N."/>
            <person name="Demange N."/>
            <person name="Orjeda G."/>
            <person name="Samain S."/>
            <person name="Cattolico L."/>
            <person name="Pelletier E."/>
            <person name="Couloux A."/>
            <person name="Segurens B."/>
            <person name="Wincker P."/>
            <person name="D'Hont A."/>
            <person name="Scarpelli C."/>
            <person name="Weissenbach J."/>
            <person name="Salanoubat M."/>
            <person name="Quetier F."/>
            <person name="Yu Y."/>
            <person name="Kim H.R."/>
            <person name="Rambo T."/>
            <person name="Currie J."/>
            <person name="Collura K."/>
            <person name="Luo M."/>
            <person name="Yang T."/>
            <person name="Ammiraju J.S.S."/>
            <person name="Engler F."/>
            <person name="Soderlund C."/>
            <person name="Wing R.A."/>
            <person name="Palmer L.E."/>
            <person name="de la Bastide M."/>
            <person name="Spiegel L."/>
            <person name="Nascimento L."/>
            <person name="Zutavern T."/>
            <person name="O'Shaughnessy A."/>
            <person name="Dike S."/>
            <person name="Dedhia N."/>
            <person name="Preston R."/>
            <person name="Balija V."/>
            <person name="McCombie W.R."/>
            <person name="Chow T."/>
            <person name="Chen H."/>
            <person name="Chung M."/>
            <person name="Chen C."/>
            <person name="Shaw J."/>
            <person name="Wu H."/>
            <person name="Hsiao K."/>
            <person name="Chao Y."/>
            <person name="Chu M."/>
            <person name="Cheng C."/>
            <person name="Hour A."/>
            <person name="Lee P."/>
            <person name="Lin S."/>
            <person name="Lin Y."/>
            <person name="Liou J."/>
            <person name="Liu S."/>
            <person name="Hsing Y."/>
            <person name="Raghuvanshi S."/>
            <person name="Mohanty A."/>
            <person name="Bharti A.K."/>
            <person name="Gaur A."/>
            <person name="Gupta V."/>
            <person name="Kumar D."/>
            <person name="Ravi V."/>
            <person name="Vij S."/>
            <person name="Kapur A."/>
            <person name="Khurana P."/>
            <person name="Khurana P."/>
            <person name="Khurana J.P."/>
            <person name="Tyagi A.K."/>
            <person name="Gaikwad K."/>
            <person name="Singh A."/>
            <person name="Dalal V."/>
            <person name="Srivastava S."/>
            <person name="Dixit A."/>
            <person name="Pal A.K."/>
            <person name="Ghazi I.A."/>
            <person name="Yadav M."/>
            <person name="Pandit A."/>
            <person name="Bhargava A."/>
            <person name="Sureshbabu K."/>
            <person name="Batra K."/>
            <person name="Sharma T.R."/>
            <person name="Mohapatra T."/>
            <person name="Singh N.K."/>
            <person name="Messing J."/>
            <person name="Nelson A.B."/>
            <person name="Fuks G."/>
            <person name="Kavchok S."/>
            <person name="Keizer G."/>
            <person name="Linton E."/>
            <person name="Llaca V."/>
            <person name="Song R."/>
            <person name="Tanyolac B."/>
            <person name="Young S."/>
            <person name="Ho-Il K."/>
            <person name="Hahn J.H."/>
            <person name="Sangsakoo G."/>
            <person name="Vanavichit A."/>
            <person name="de Mattos Luiz.A.T."/>
            <person name="Zimmer P.D."/>
            <person name="Malone G."/>
            <person name="Dellagostin O."/>
            <person name="de Oliveira A.C."/>
            <person name="Bevan M."/>
            <person name="Bancroft I."/>
            <person name="Minx P."/>
            <person name="Cordum H."/>
            <person name="Wilson R."/>
            <person name="Cheng Z."/>
            <person name="Jin W."/>
            <person name="Jiang J."/>
            <person name="Leong S.A."/>
            <person name="Iwama H."/>
            <person name="Gojobori T."/>
            <person name="Itoh T."/>
            <person name="Niimura Y."/>
            <person name="Fujii Y."/>
            <person name="Habara T."/>
            <person name="Sakai H."/>
            <person name="Sato Y."/>
            <person name="Wilson G."/>
            <person name="Kumar K."/>
            <person name="McCouch S."/>
            <person name="Juretic N."/>
            <person name="Hoen D."/>
            <person name="Wright S."/>
            <person name="Bruskiewich R."/>
            <person name="Bureau T."/>
            <person name="Miyao A."/>
            <person name="Hirochika H."/>
            <person name="Nishikawa T."/>
            <person name="Kadowaki K."/>
            <person name="Sugiura M."/>
            <person name="Burr B."/>
            <person name="Sasaki T."/>
        </authorList>
    </citation>
    <scope>NUCLEOTIDE SEQUENCE [LARGE SCALE GENOMIC DNA]</scope>
    <source>
        <strain evidence="3">cv. Nipponbare</strain>
    </source>
</reference>
<reference evidence="2 3" key="2">
    <citation type="journal article" date="2013" name="Plant Cell Physiol.">
        <title>Rice Annotation Project Database (RAP-DB): an integrative and interactive database for rice genomics.</title>
        <authorList>
            <person name="Sakai H."/>
            <person name="Lee S.S."/>
            <person name="Tanaka T."/>
            <person name="Numa H."/>
            <person name="Kim J."/>
            <person name="Kawahara Y."/>
            <person name="Wakimoto H."/>
            <person name="Yang C.C."/>
            <person name="Iwamoto M."/>
            <person name="Abe T."/>
            <person name="Yamada Y."/>
            <person name="Muto A."/>
            <person name="Inokuchi H."/>
            <person name="Ikemura T."/>
            <person name="Matsumoto T."/>
            <person name="Sasaki T."/>
            <person name="Itoh T."/>
        </authorList>
    </citation>
    <scope>NUCLEOTIDE SEQUENCE [LARGE SCALE GENOMIC DNA]</scope>
    <source>
        <strain evidence="3">cv. Nipponbare</strain>
    </source>
</reference>
<dbReference type="PaxDb" id="39947-A0A0P0WLK2"/>
<keyword evidence="3" id="KW-1185">Reference proteome</keyword>
<evidence type="ECO:0000313" key="3">
    <source>
        <dbReference type="Proteomes" id="UP000059680"/>
    </source>
</evidence>
<protein>
    <submittedName>
        <fullName evidence="2">Os05g0375850 protein</fullName>
    </submittedName>
</protein>
<feature type="region of interest" description="Disordered" evidence="1">
    <location>
        <begin position="207"/>
        <end position="255"/>
    </location>
</feature>
<evidence type="ECO:0000313" key="2">
    <source>
        <dbReference type="EMBL" id="BAS93727.1"/>
    </source>
</evidence>
<dbReference type="Gramene" id="Os05t0375850-00">
    <property type="protein sequence ID" value="Os05t0375850-00"/>
    <property type="gene ID" value="Os05g0375850"/>
</dbReference>
<evidence type="ECO:0000256" key="1">
    <source>
        <dbReference type="SAM" id="MobiDB-lite"/>
    </source>
</evidence>
<reference evidence="2 3" key="3">
    <citation type="journal article" date="2013" name="Rice">
        <title>Improvement of the Oryza sativa Nipponbare reference genome using next generation sequence and optical map data.</title>
        <authorList>
            <person name="Kawahara Y."/>
            <person name="de la Bastide M."/>
            <person name="Hamilton J.P."/>
            <person name="Kanamori H."/>
            <person name="McCombie W.R."/>
            <person name="Ouyang S."/>
            <person name="Schwartz D.C."/>
            <person name="Tanaka T."/>
            <person name="Wu J."/>
            <person name="Zhou S."/>
            <person name="Childs K.L."/>
            <person name="Davidson R.M."/>
            <person name="Lin H."/>
            <person name="Quesada-Ocampo L."/>
            <person name="Vaillancourt B."/>
            <person name="Sakai H."/>
            <person name="Lee S.S."/>
            <person name="Kim J."/>
            <person name="Numa H."/>
            <person name="Itoh T."/>
            <person name="Buell C.R."/>
            <person name="Matsumoto T."/>
        </authorList>
    </citation>
    <scope>NUCLEOTIDE SEQUENCE [LARGE SCALE GENOMIC DNA]</scope>
    <source>
        <strain evidence="3">cv. Nipponbare</strain>
    </source>
</reference>
<sequence length="403" mass="42235">GLEGEEAIGEVVEHAHVLLHEVADDGRLVRRQRRVPARRAHHRHAPRRRLHPRPVLLRRDHQLPSAADAIVEPEHQRRHRRRGERVPVVARLHAQLQRAAQLRRRRHEAAAAPQLTRQLLRQRAVGGVDEAGERRAGGEVVECAEGAVLGVLGERHGGHRSAAAAAAAGGGAQAGQLAVADEQVAWANGVPEVGCQAVGELGGVELADERERAPAEPDDAGGAVERPRRDPRLADAAEGEGHRRRRRERERVGAQNAERYAGAVGGSDHARVVAAAASARAPRRLRRDAAQGAVVLREASAAAGGGGGGKAAGGALRPDEVAAGVDDGLRRLRRVADAVAGDVLRLAGPAEGRGHAARRRRRGRVQEAPVVGALGGAAHALLHGAVLVGVDVGELEAEGGAAG</sequence>
<feature type="compositionally biased region" description="Basic and acidic residues" evidence="1">
    <location>
        <begin position="225"/>
        <end position="241"/>
    </location>
</feature>
<dbReference type="InParanoid" id="A0A0P0WLK2"/>
<accession>A0A0P0WLK2</accession>
<dbReference type="EMBL" id="AP014961">
    <property type="protein sequence ID" value="BAS93727.1"/>
    <property type="molecule type" value="Genomic_DNA"/>
</dbReference>